<dbReference type="EMBL" id="PPXD01000028">
    <property type="protein sequence ID" value="POH62101.1"/>
    <property type="molecule type" value="Genomic_DNA"/>
</dbReference>
<reference evidence="1 2" key="1">
    <citation type="submission" date="2018-01" db="EMBL/GenBank/DDBJ databases">
        <title>Cryobacterium sp. nov., from glaciers in China.</title>
        <authorList>
            <person name="Liu Q."/>
            <person name="Xin Y.-H."/>
        </authorList>
    </citation>
    <scope>NUCLEOTIDE SEQUENCE [LARGE SCALE GENOMIC DNA]</scope>
    <source>
        <strain evidence="1 2">TMN-42</strain>
    </source>
</reference>
<name>A0A2S3Z981_9MICO</name>
<dbReference type="AlphaFoldDB" id="A0A2S3Z981"/>
<protein>
    <submittedName>
        <fullName evidence="1">Uncharacterized protein</fullName>
    </submittedName>
</protein>
<accession>A0A2S3Z981</accession>
<sequence>MPQDEGMDRASNHLVAELEEPSGTRTRRLFRRALALVRAAWGYVEVDADLVIRRRASGAEVLRTAADLGDPHFLLETVRRDLETKTVEESVREWRVID</sequence>
<organism evidence="1 2">
    <name type="scientific">Cryobacterium zongtaii</name>
    <dbReference type="NCBI Taxonomy" id="1259217"/>
    <lineage>
        <taxon>Bacteria</taxon>
        <taxon>Bacillati</taxon>
        <taxon>Actinomycetota</taxon>
        <taxon>Actinomycetes</taxon>
        <taxon>Micrococcales</taxon>
        <taxon>Microbacteriaceae</taxon>
        <taxon>Cryobacterium</taxon>
    </lineage>
</organism>
<keyword evidence="2" id="KW-1185">Reference proteome</keyword>
<proteinExistence type="predicted"/>
<evidence type="ECO:0000313" key="1">
    <source>
        <dbReference type="EMBL" id="POH62101.1"/>
    </source>
</evidence>
<evidence type="ECO:0000313" key="2">
    <source>
        <dbReference type="Proteomes" id="UP000237340"/>
    </source>
</evidence>
<gene>
    <name evidence="1" type="ORF">C3B61_18570</name>
</gene>
<dbReference type="Proteomes" id="UP000237340">
    <property type="component" value="Unassembled WGS sequence"/>
</dbReference>
<comment type="caution">
    <text evidence="1">The sequence shown here is derived from an EMBL/GenBank/DDBJ whole genome shotgun (WGS) entry which is preliminary data.</text>
</comment>